<feature type="transmembrane region" description="Helical" evidence="1">
    <location>
        <begin position="230"/>
        <end position="250"/>
    </location>
</feature>
<dbReference type="Proteomes" id="UP000324705">
    <property type="component" value="Chromosome 5B"/>
</dbReference>
<evidence type="ECO:0000259" key="2">
    <source>
        <dbReference type="Pfam" id="PF13962"/>
    </source>
</evidence>
<keyword evidence="1" id="KW-0812">Transmembrane</keyword>
<evidence type="ECO:0000313" key="4">
    <source>
        <dbReference type="Proteomes" id="UP000324705"/>
    </source>
</evidence>
<feature type="transmembrane region" description="Helical" evidence="1">
    <location>
        <begin position="179"/>
        <end position="198"/>
    </location>
</feature>
<feature type="transmembrane region" description="Helical" evidence="1">
    <location>
        <begin position="149"/>
        <end position="173"/>
    </location>
</feature>
<keyword evidence="1" id="KW-0472">Membrane</keyword>
<reference evidence="3 4" key="1">
    <citation type="submission" date="2017-09" db="EMBL/GenBank/DDBJ databases">
        <authorList>
            <consortium name="International Durum Wheat Genome Sequencing Consortium (IDWGSC)"/>
            <person name="Milanesi L."/>
        </authorList>
    </citation>
    <scope>NUCLEOTIDE SEQUENCE [LARGE SCALE GENOMIC DNA]</scope>
    <source>
        <strain evidence="4">cv. Svevo</strain>
    </source>
</reference>
<name>A0A9R0XFB6_TRITD</name>
<protein>
    <recommendedName>
        <fullName evidence="2">PGG domain-containing protein</fullName>
    </recommendedName>
</protein>
<accession>A0A9R0XFB6</accession>
<feature type="transmembrane region" description="Helical" evidence="1">
    <location>
        <begin position="110"/>
        <end position="137"/>
    </location>
</feature>
<evidence type="ECO:0000313" key="3">
    <source>
        <dbReference type="EMBL" id="VAI35619.1"/>
    </source>
</evidence>
<keyword evidence="1" id="KW-1133">Transmembrane helix</keyword>
<dbReference type="InterPro" id="IPR026961">
    <property type="entry name" value="PGG_dom"/>
</dbReference>
<dbReference type="EMBL" id="LT934120">
    <property type="protein sequence ID" value="VAI35619.1"/>
    <property type="molecule type" value="Genomic_DNA"/>
</dbReference>
<sequence>MAHCFICYSHQVSNPFLLQNLENKIYYTLQSVGAYHSALPWDKTEETYSQHEKPEDEDKESGRLKDAAQALIVASVLIATVAFSATFTLPGGYRADDHTNGGVPTLAGNYVFDVFVMATTLAFISSSIATVGFAFAANPMVNMISRKDTFVLSMLSMLSSVTSMSIAFALGVYMVLAPVAHNTAIAVCVITPAILLSANMNAISKMISLARPLCIRKGLFLGTVQVLKSYMLRVVFVLWPFMVTFGWAALARIHQNT</sequence>
<dbReference type="PANTHER" id="PTHR24177:SF445">
    <property type="entry name" value="PGG DOMAIN-CONTAINING PROTEIN"/>
    <property type="match status" value="1"/>
</dbReference>
<organism evidence="3 4">
    <name type="scientific">Triticum turgidum subsp. durum</name>
    <name type="common">Durum wheat</name>
    <name type="synonym">Triticum durum</name>
    <dbReference type="NCBI Taxonomy" id="4567"/>
    <lineage>
        <taxon>Eukaryota</taxon>
        <taxon>Viridiplantae</taxon>
        <taxon>Streptophyta</taxon>
        <taxon>Embryophyta</taxon>
        <taxon>Tracheophyta</taxon>
        <taxon>Spermatophyta</taxon>
        <taxon>Magnoliopsida</taxon>
        <taxon>Liliopsida</taxon>
        <taxon>Poales</taxon>
        <taxon>Poaceae</taxon>
        <taxon>BOP clade</taxon>
        <taxon>Pooideae</taxon>
        <taxon>Triticodae</taxon>
        <taxon>Triticeae</taxon>
        <taxon>Triticinae</taxon>
        <taxon>Triticum</taxon>
    </lineage>
</organism>
<dbReference type="Gramene" id="TRITD5Bv1G183110.4">
    <property type="protein sequence ID" value="TRITD5Bv1G183110.4"/>
    <property type="gene ID" value="TRITD5Bv1G183110"/>
</dbReference>
<proteinExistence type="predicted"/>
<feature type="domain" description="PGG" evidence="2">
    <location>
        <begin position="63"/>
        <end position="175"/>
    </location>
</feature>
<feature type="transmembrane region" description="Helical" evidence="1">
    <location>
        <begin position="70"/>
        <end position="90"/>
    </location>
</feature>
<dbReference type="Pfam" id="PF13962">
    <property type="entry name" value="PGG"/>
    <property type="match status" value="1"/>
</dbReference>
<dbReference type="PANTHER" id="PTHR24177">
    <property type="entry name" value="CASKIN"/>
    <property type="match status" value="1"/>
</dbReference>
<dbReference type="GO" id="GO:0016020">
    <property type="term" value="C:membrane"/>
    <property type="evidence" value="ECO:0007669"/>
    <property type="project" value="TreeGrafter"/>
</dbReference>
<gene>
    <name evidence="3" type="ORF">TRITD_5Bv1G183110</name>
</gene>
<dbReference type="AlphaFoldDB" id="A0A9R0XFB6"/>
<evidence type="ECO:0000256" key="1">
    <source>
        <dbReference type="SAM" id="Phobius"/>
    </source>
</evidence>
<keyword evidence="4" id="KW-1185">Reference proteome</keyword>